<evidence type="ECO:0000256" key="7">
    <source>
        <dbReference type="ARBA" id="ARBA00022833"/>
    </source>
</evidence>
<dbReference type="PANTHER" id="PTHR20856">
    <property type="entry name" value="DNA-DIRECTED RNA POLYMERASE I SUBUNIT 2"/>
    <property type="match status" value="1"/>
</dbReference>
<dbReference type="GO" id="GO:0032549">
    <property type="term" value="F:ribonucleoside binding"/>
    <property type="evidence" value="ECO:0007669"/>
    <property type="project" value="InterPro"/>
</dbReference>
<dbReference type="Gene3D" id="2.40.270.10">
    <property type="entry name" value="DNA-directed RNA polymerase, subunit 2, domain 6"/>
    <property type="match status" value="1"/>
</dbReference>
<evidence type="ECO:0000259" key="11">
    <source>
        <dbReference type="Pfam" id="PF04561"/>
    </source>
</evidence>
<keyword evidence="6" id="KW-0479">Metal-binding</keyword>
<dbReference type="InterPro" id="IPR015712">
    <property type="entry name" value="DNA-dir_RNA_pol_su2"/>
</dbReference>
<dbReference type="GO" id="GO:0000428">
    <property type="term" value="C:DNA-directed RNA polymerase complex"/>
    <property type="evidence" value="ECO:0007669"/>
    <property type="project" value="UniProtKB-KW"/>
</dbReference>
<evidence type="ECO:0000256" key="8">
    <source>
        <dbReference type="ARBA" id="ARBA00023163"/>
    </source>
</evidence>
<dbReference type="InterPro" id="IPR014724">
    <property type="entry name" value="RNA_pol_RPB2_OB-fold"/>
</dbReference>
<dbReference type="Pfam" id="PF04567">
    <property type="entry name" value="RNA_pol_Rpb2_5"/>
    <property type="match status" value="1"/>
</dbReference>
<dbReference type="AlphaFoldDB" id="A0A6C0B5K9"/>
<feature type="domain" description="RNA polymerase Rpb2" evidence="15">
    <location>
        <begin position="752"/>
        <end position="794"/>
    </location>
</feature>
<dbReference type="EC" id="2.7.7.6" evidence="2"/>
<keyword evidence="4" id="KW-0808">Transferase</keyword>
<evidence type="ECO:0000259" key="9">
    <source>
        <dbReference type="Pfam" id="PF00562"/>
    </source>
</evidence>
<dbReference type="FunFam" id="3.90.1800.10:FF:000002">
    <property type="entry name" value="DNA-directed RNA polymerase subunit beta"/>
    <property type="match status" value="1"/>
</dbReference>
<dbReference type="Pfam" id="PF04563">
    <property type="entry name" value="RNA_pol_Rpb2_1"/>
    <property type="match status" value="1"/>
</dbReference>
<dbReference type="GO" id="GO:0046872">
    <property type="term" value="F:metal ion binding"/>
    <property type="evidence" value="ECO:0007669"/>
    <property type="project" value="UniProtKB-KW"/>
</dbReference>
<dbReference type="InterPro" id="IPR007642">
    <property type="entry name" value="RNA_pol_Rpb2_2"/>
</dbReference>
<dbReference type="GO" id="GO:0003677">
    <property type="term" value="F:DNA binding"/>
    <property type="evidence" value="ECO:0007669"/>
    <property type="project" value="InterPro"/>
</dbReference>
<accession>A0A6C0B5K9</accession>
<evidence type="ECO:0000259" key="12">
    <source>
        <dbReference type="Pfam" id="PF04563"/>
    </source>
</evidence>
<proteinExistence type="inferred from homology"/>
<dbReference type="InterPro" id="IPR007646">
    <property type="entry name" value="RNA_pol_Rpb2_4"/>
</dbReference>
<feature type="domain" description="RNA polymerase Rpb2" evidence="13">
    <location>
        <begin position="552"/>
        <end position="616"/>
    </location>
</feature>
<dbReference type="Gene3D" id="2.40.50.150">
    <property type="match status" value="1"/>
</dbReference>
<dbReference type="Pfam" id="PF04560">
    <property type="entry name" value="RNA_pol_Rpb2_7"/>
    <property type="match status" value="1"/>
</dbReference>
<dbReference type="InterPro" id="IPR007120">
    <property type="entry name" value="DNA-dir_RNAP_su2_dom"/>
</dbReference>
<protein>
    <recommendedName>
        <fullName evidence="2">DNA-directed RNA polymerase</fullName>
        <ecNumber evidence="2">2.7.7.6</ecNumber>
    </recommendedName>
</protein>
<feature type="domain" description="DNA-directed RNA polymerase subunit 2 hybrid-binding" evidence="9">
    <location>
        <begin position="802"/>
        <end position="1171"/>
    </location>
</feature>
<dbReference type="InterPro" id="IPR037033">
    <property type="entry name" value="DNA-dir_RNAP_su2_hyb_sf"/>
</dbReference>
<evidence type="ECO:0000256" key="3">
    <source>
        <dbReference type="ARBA" id="ARBA00022478"/>
    </source>
</evidence>
<dbReference type="FunFam" id="2.40.270.10:FF:000006">
    <property type="entry name" value="DNA-directed RNA polymerase subunit beta"/>
    <property type="match status" value="1"/>
</dbReference>
<evidence type="ECO:0000313" key="16">
    <source>
        <dbReference type="EMBL" id="QHS86951.1"/>
    </source>
</evidence>
<evidence type="ECO:0000256" key="5">
    <source>
        <dbReference type="ARBA" id="ARBA00022695"/>
    </source>
</evidence>
<feature type="domain" description="RNA polymerase Rpb2" evidence="10">
    <location>
        <begin position="1173"/>
        <end position="1263"/>
    </location>
</feature>
<dbReference type="InterPro" id="IPR007645">
    <property type="entry name" value="RNA_pol_Rpb2_3"/>
</dbReference>
<dbReference type="CDD" id="cd00653">
    <property type="entry name" value="RNA_pol_B_RPB2"/>
    <property type="match status" value="1"/>
</dbReference>
<evidence type="ECO:0000259" key="13">
    <source>
        <dbReference type="Pfam" id="PF04565"/>
    </source>
</evidence>
<dbReference type="GO" id="GO:0006351">
    <property type="term" value="P:DNA-templated transcription"/>
    <property type="evidence" value="ECO:0007669"/>
    <property type="project" value="InterPro"/>
</dbReference>
<keyword evidence="8" id="KW-0804">Transcription</keyword>
<keyword evidence="5" id="KW-0548">Nucleotidyltransferase</keyword>
<dbReference type="Pfam" id="PF04566">
    <property type="entry name" value="RNA_pol_Rpb2_4"/>
    <property type="match status" value="1"/>
</dbReference>
<evidence type="ECO:0000256" key="2">
    <source>
        <dbReference type="ARBA" id="ARBA00012418"/>
    </source>
</evidence>
<dbReference type="InterPro" id="IPR007644">
    <property type="entry name" value="RNA_pol_bsu_protrusion"/>
</dbReference>
<evidence type="ECO:0000259" key="14">
    <source>
        <dbReference type="Pfam" id="PF04566"/>
    </source>
</evidence>
<evidence type="ECO:0000256" key="6">
    <source>
        <dbReference type="ARBA" id="ARBA00022723"/>
    </source>
</evidence>
<dbReference type="GO" id="GO:0003899">
    <property type="term" value="F:DNA-directed RNA polymerase activity"/>
    <property type="evidence" value="ECO:0007669"/>
    <property type="project" value="UniProtKB-EC"/>
</dbReference>
<name>A0A6C0B5K9_9ZZZZ</name>
<evidence type="ECO:0000259" key="15">
    <source>
        <dbReference type="Pfam" id="PF04567"/>
    </source>
</evidence>
<feature type="domain" description="RNA polymerase beta subunit protrusion" evidence="12">
    <location>
        <begin position="132"/>
        <end position="505"/>
    </location>
</feature>
<dbReference type="Gene3D" id="3.90.1100.10">
    <property type="match status" value="2"/>
</dbReference>
<organism evidence="16">
    <name type="scientific">viral metagenome</name>
    <dbReference type="NCBI Taxonomy" id="1070528"/>
    <lineage>
        <taxon>unclassified sequences</taxon>
        <taxon>metagenomes</taxon>
        <taxon>organismal metagenomes</taxon>
    </lineage>
</organism>
<sequence>MESPTYNWDEGAWKLLKLIMTEPKYLVQHQIDSYNYFIEHGLKSVVEQFNSIILNYDWVEKQQFYRIKNTSEFYNDLVSEWVEYKELSDIYNVYKENFTKGDKGPRVIDLIEHTTIEELRKKKAQKAFELFIDNNIEFKVLEVNKHRYDLYIDIEFESLTTPTIYENNGAQSIMYPNKARLRNFTYAGDIYIKFKFITYEKYGEGLTKQRINKEIVLDNIKCGKLPIMLGSKACVLSNITNSKKIDCEECEYDEGGYFIINGTEKVLVSQERQAENKIYCFKSRKAQAKYSYMVEIRSVPDKTVLTPKNLQIKITAKETIQGRNIKVSIPHIREEIPLFIVFKALGVVTDYEIVEYILYDVPKKNWRDYTQFLRNSLEETHNITTQEMAHEYLCKYVNMMGYQRDKTEHERRLIYLKDIIKNDLLPHLGNDYKKKAYFMGHMVKQLLDVFLQKRPVDDRDSYVNKRIDTAGILMTNLFRQYYTKAIKDMKTNINKEFSSGSWKANNDFNRIINKTNIYKIMKFSTITTGLKFALATGNWGIKNNKNKQGIAQVLSRLTYNSSLSHLRRINTPIEKSSKLIAPRKLHNTQCMYICSCETPEGGSVGVVKNLALSSHITKYSDVIVLYNILKDLLCITSITDVKPCDIISQYKIFINGNWDFCTDRPKYLVEHLRHLRRIGVIHIHTSIVWKHLDRIIELYTSAGRCTRPLYIVKKNKMMITDKYLDKIDSRAIGWKNMILGSLNEVGSVHKPISEGVIEFIDVQEQDQCLIAINKKRLGKNIKNMRCSYTHCEIHCSFQTGVMASVIPFIDHNQAPRNTYQSAMGKQAMGIYSTNFRYRVDTLAHILRYPQAPIINSRIMQYLPSNGLPSGINAIVAIASYSGYNQEDSVIMNKSSIDRGLFISDFYRTYKDQEKKRHSANSKMQESFKKPDENITLGTRGNNYNKLVENGLPKLETYIESGDIIIGKVHPINSKSNSKKLFKCCSTTIKPNESGHVSKIMQSYNGDGYKFVKVRIRTTRIPTIGDKHASRHGQKGTVGVIYRQEDMPFARNGIRPDIIMNPHAVPSRMTIGQVIECLMGKTVTNLGMFGDATAFTKINIEKIGDILQSLGYERNCDELLYNGRTGEQMKVKIFMGPTYYQRLKHMVDDKIHSRGTGPNVILTRQPVEGRSRDGGLRFGEMERDCILSHGAACFLKETLQDRSDNYRMHVCKLCGLVCMINKEREIAYCKNCKNKNFSYMETRVPYAFKLFVQELETMGVAPRLQS</sequence>
<evidence type="ECO:0000256" key="4">
    <source>
        <dbReference type="ARBA" id="ARBA00022679"/>
    </source>
</evidence>
<keyword evidence="3" id="KW-0240">DNA-directed RNA polymerase</keyword>
<dbReference type="Pfam" id="PF04565">
    <property type="entry name" value="RNA_pol_Rpb2_3"/>
    <property type="match status" value="1"/>
</dbReference>
<dbReference type="Pfam" id="PF00562">
    <property type="entry name" value="RNA_pol_Rpb2_6"/>
    <property type="match status" value="1"/>
</dbReference>
<feature type="domain" description="RNA polymerase Rpb2" evidence="11">
    <location>
        <begin position="275"/>
        <end position="468"/>
    </location>
</feature>
<dbReference type="InterPro" id="IPR007647">
    <property type="entry name" value="RNA_pol_Rpb2_5"/>
</dbReference>
<feature type="domain" description="RNA polymerase Rpb2" evidence="14">
    <location>
        <begin position="652"/>
        <end position="713"/>
    </location>
</feature>
<dbReference type="InterPro" id="IPR007641">
    <property type="entry name" value="RNA_pol_Rpb2_7"/>
</dbReference>
<dbReference type="EMBL" id="MN739067">
    <property type="protein sequence ID" value="QHS86951.1"/>
    <property type="molecule type" value="Genomic_DNA"/>
</dbReference>
<keyword evidence="7" id="KW-0862">Zinc</keyword>
<dbReference type="SUPFAM" id="SSF64484">
    <property type="entry name" value="beta and beta-prime subunits of DNA dependent RNA-polymerase"/>
    <property type="match status" value="1"/>
</dbReference>
<evidence type="ECO:0000256" key="1">
    <source>
        <dbReference type="ARBA" id="ARBA00006835"/>
    </source>
</evidence>
<reference evidence="16" key="1">
    <citation type="journal article" date="2020" name="Nature">
        <title>Giant virus diversity and host interactions through global metagenomics.</title>
        <authorList>
            <person name="Schulz F."/>
            <person name="Roux S."/>
            <person name="Paez-Espino D."/>
            <person name="Jungbluth S."/>
            <person name="Walsh D.A."/>
            <person name="Denef V.J."/>
            <person name="McMahon K.D."/>
            <person name="Konstantinidis K.T."/>
            <person name="Eloe-Fadrosh E.A."/>
            <person name="Kyrpides N.C."/>
            <person name="Woyke T."/>
        </authorList>
    </citation>
    <scope>NUCLEOTIDE SEQUENCE</scope>
    <source>
        <strain evidence="16">GVMAG-M-3300009422-16</strain>
    </source>
</reference>
<evidence type="ECO:0000259" key="10">
    <source>
        <dbReference type="Pfam" id="PF04560"/>
    </source>
</evidence>
<dbReference type="Pfam" id="PF04561">
    <property type="entry name" value="RNA_pol_Rpb2_2"/>
    <property type="match status" value="1"/>
</dbReference>
<comment type="similarity">
    <text evidence="1">Belongs to the RNA polymerase beta chain family.</text>
</comment>
<dbReference type="Gene3D" id="3.90.1800.10">
    <property type="entry name" value="RNA polymerase alpha subunit dimerisation domain"/>
    <property type="match status" value="1"/>
</dbReference>